<feature type="transmembrane region" description="Helical" evidence="1">
    <location>
        <begin position="6"/>
        <end position="24"/>
    </location>
</feature>
<accession>A0A9Q9CJU6</accession>
<feature type="domain" description="Acyltransferase 3" evidence="2">
    <location>
        <begin position="41"/>
        <end position="323"/>
    </location>
</feature>
<proteinExistence type="predicted"/>
<feature type="transmembrane region" description="Helical" evidence="1">
    <location>
        <begin position="280"/>
        <end position="301"/>
    </location>
</feature>
<feature type="transmembrane region" description="Helical" evidence="1">
    <location>
        <begin position="197"/>
        <end position="214"/>
    </location>
</feature>
<dbReference type="GO" id="GO:0016747">
    <property type="term" value="F:acyltransferase activity, transferring groups other than amino-acyl groups"/>
    <property type="evidence" value="ECO:0007669"/>
    <property type="project" value="InterPro"/>
</dbReference>
<feature type="transmembrane region" description="Helical" evidence="1">
    <location>
        <begin position="226"/>
        <end position="244"/>
    </location>
</feature>
<feature type="transmembrane region" description="Helical" evidence="1">
    <location>
        <begin position="67"/>
        <end position="89"/>
    </location>
</feature>
<dbReference type="Pfam" id="PF01757">
    <property type="entry name" value="Acyl_transf_3"/>
    <property type="match status" value="1"/>
</dbReference>
<feature type="transmembrane region" description="Helical" evidence="1">
    <location>
        <begin position="110"/>
        <end position="133"/>
    </location>
</feature>
<evidence type="ECO:0000313" key="3">
    <source>
        <dbReference type="EMBL" id="UUF08386.1"/>
    </source>
</evidence>
<protein>
    <recommendedName>
        <fullName evidence="2">Acyltransferase 3 domain-containing protein</fullName>
    </recommendedName>
</protein>
<organism evidence="3 4">
    <name type="scientific">Turicibacter bilis</name>
    <dbReference type="NCBI Taxonomy" id="2735723"/>
    <lineage>
        <taxon>Bacteria</taxon>
        <taxon>Bacillati</taxon>
        <taxon>Bacillota</taxon>
        <taxon>Erysipelotrichia</taxon>
        <taxon>Erysipelotrichales</taxon>
        <taxon>Turicibacteraceae</taxon>
        <taxon>Turicibacter</taxon>
    </lineage>
</organism>
<dbReference type="RefSeq" id="WP_212724121.1">
    <property type="nucleotide sequence ID" value="NZ_CP071250.1"/>
</dbReference>
<feature type="transmembrane region" description="Helical" evidence="1">
    <location>
        <begin position="250"/>
        <end position="268"/>
    </location>
</feature>
<evidence type="ECO:0000256" key="1">
    <source>
        <dbReference type="SAM" id="Phobius"/>
    </source>
</evidence>
<keyword evidence="1" id="KW-0472">Membrane</keyword>
<reference evidence="3" key="1">
    <citation type="submission" date="2021-03" db="EMBL/GenBank/DDBJ databases">
        <title>Comparative Genomics and Metabolomics in the genus Turicibacter.</title>
        <authorList>
            <person name="Maki J."/>
            <person name="Looft T."/>
        </authorList>
    </citation>
    <scope>NUCLEOTIDE SEQUENCE</scope>
    <source>
        <strain evidence="3">ISU324</strain>
    </source>
</reference>
<dbReference type="AlphaFoldDB" id="A0A9Q9CJU6"/>
<gene>
    <name evidence="3" type="ORF">J0J70_12580</name>
</gene>
<feature type="transmembrane region" description="Helical" evidence="1">
    <location>
        <begin position="307"/>
        <end position="324"/>
    </location>
</feature>
<name>A0A9Q9CJU6_9FIRM</name>
<sequence>MIRLSQSWVLYLLIFGIAPLLLSVRSYIWGREGYAFLNRTNIEVVKGLSMLLIIFQSLCERLVNQNLLTTIISRSGILGVTLFLFICGYEAMTQYMNNRRYLRGFIFHQVIRIVCVFLVCNFLGALVNISMGGHDSLKDMLYQTVTFHFSDRTSAWLIGTLLYFYIAFYLSYRTKFKMNLLLWFSVIYIGISFAARWNFSIAFCFLVGVFVAKYKKYLFRLIRESLLGLFIGSLVSFSGIYLLYLKGFTFISPLVPYVFLILVLCILMKLQCRSRVFAMIGYAATELYLVHEVLLILVLGYSETRSGGFLVLFLILAMVGALLLKNVSCRMFLVPKQYHVQK</sequence>
<dbReference type="EMBL" id="CP071250">
    <property type="protein sequence ID" value="UUF08386.1"/>
    <property type="molecule type" value="Genomic_DNA"/>
</dbReference>
<dbReference type="Proteomes" id="UP001058072">
    <property type="component" value="Chromosome"/>
</dbReference>
<dbReference type="InterPro" id="IPR002656">
    <property type="entry name" value="Acyl_transf_3_dom"/>
</dbReference>
<keyword evidence="1" id="KW-1133">Transmembrane helix</keyword>
<feature type="transmembrane region" description="Helical" evidence="1">
    <location>
        <begin position="153"/>
        <end position="171"/>
    </location>
</feature>
<evidence type="ECO:0000313" key="4">
    <source>
        <dbReference type="Proteomes" id="UP001058072"/>
    </source>
</evidence>
<evidence type="ECO:0000259" key="2">
    <source>
        <dbReference type="Pfam" id="PF01757"/>
    </source>
</evidence>
<feature type="transmembrane region" description="Helical" evidence="1">
    <location>
        <begin position="176"/>
        <end position="191"/>
    </location>
</feature>
<keyword evidence="1" id="KW-0812">Transmembrane</keyword>